<evidence type="ECO:0000313" key="1">
    <source>
        <dbReference type="EMBL" id="MFC0212330.1"/>
    </source>
</evidence>
<gene>
    <name evidence="1" type="ORF">ACFFK0_07625</name>
</gene>
<accession>A0ABV6DI58</accession>
<dbReference type="Proteomes" id="UP001589776">
    <property type="component" value="Unassembled WGS sequence"/>
</dbReference>
<reference evidence="1 2" key="1">
    <citation type="submission" date="2024-09" db="EMBL/GenBank/DDBJ databases">
        <authorList>
            <person name="Sun Q."/>
            <person name="Mori K."/>
        </authorList>
    </citation>
    <scope>NUCLEOTIDE SEQUENCE [LARGE SCALE GENOMIC DNA]</scope>
    <source>
        <strain evidence="1 2">CCM 7759</strain>
    </source>
</reference>
<dbReference type="EMBL" id="JBHLWN010000027">
    <property type="protein sequence ID" value="MFC0212330.1"/>
    <property type="molecule type" value="Genomic_DNA"/>
</dbReference>
<keyword evidence="2" id="KW-1185">Reference proteome</keyword>
<comment type="caution">
    <text evidence="1">The sequence shown here is derived from an EMBL/GenBank/DDBJ whole genome shotgun (WGS) entry which is preliminary data.</text>
</comment>
<proteinExistence type="predicted"/>
<evidence type="ECO:0000313" key="2">
    <source>
        <dbReference type="Proteomes" id="UP001589776"/>
    </source>
</evidence>
<sequence length="105" mass="12042">MMINKQGEKHKPPSLSVRGIRRSCNRELYRAAKRLKTYIPPEKMAEAEKLYLDKVLGSLPYIMENGNNHKLLADWWDDNVNADVAALWDVEPARLARAFRDAFGG</sequence>
<dbReference type="RefSeq" id="WP_377469471.1">
    <property type="nucleotide sequence ID" value="NZ_JBHLWN010000027.1"/>
</dbReference>
<name>A0ABV6DI58_9BACL</name>
<organism evidence="1 2">
    <name type="scientific">Paenibacillus chartarius</name>
    <dbReference type="NCBI Taxonomy" id="747481"/>
    <lineage>
        <taxon>Bacteria</taxon>
        <taxon>Bacillati</taxon>
        <taxon>Bacillota</taxon>
        <taxon>Bacilli</taxon>
        <taxon>Bacillales</taxon>
        <taxon>Paenibacillaceae</taxon>
        <taxon>Paenibacillus</taxon>
    </lineage>
</organism>
<protein>
    <submittedName>
        <fullName evidence="1">Dehydrogenase</fullName>
    </submittedName>
</protein>